<comment type="caution">
    <text evidence="2">The sequence shown here is derived from an EMBL/GenBank/DDBJ whole genome shotgun (WGS) entry which is preliminary data.</text>
</comment>
<gene>
    <name evidence="2" type="ORF">AMJ87_13560</name>
</gene>
<accession>A0A0S8G386</accession>
<evidence type="ECO:0000313" key="2">
    <source>
        <dbReference type="EMBL" id="KPK67294.1"/>
    </source>
</evidence>
<feature type="non-terminal residue" evidence="2">
    <location>
        <position position="1"/>
    </location>
</feature>
<reference evidence="2 3" key="1">
    <citation type="journal article" date="2015" name="Microbiome">
        <title>Genomic resolution of linkages in carbon, nitrogen, and sulfur cycling among widespread estuary sediment bacteria.</title>
        <authorList>
            <person name="Baker B.J."/>
            <person name="Lazar C.S."/>
            <person name="Teske A.P."/>
            <person name="Dick G.J."/>
        </authorList>
    </citation>
    <scope>NUCLEOTIDE SEQUENCE [LARGE SCALE GENOMIC DNA]</scope>
    <source>
        <strain evidence="2">SM23_60</strain>
    </source>
</reference>
<proteinExistence type="predicted"/>
<feature type="domain" description="Secretion system C-terminal sorting" evidence="1">
    <location>
        <begin position="43"/>
        <end position="125"/>
    </location>
</feature>
<dbReference type="Gene3D" id="2.60.40.4070">
    <property type="match status" value="1"/>
</dbReference>
<dbReference type="Proteomes" id="UP000051096">
    <property type="component" value="Unassembled WGS sequence"/>
</dbReference>
<organism evidence="2 3">
    <name type="scientific">candidate division WOR_3 bacterium SM23_60</name>
    <dbReference type="NCBI Taxonomy" id="1703780"/>
    <lineage>
        <taxon>Bacteria</taxon>
        <taxon>Bacteria division WOR-3</taxon>
    </lineage>
</organism>
<dbReference type="Pfam" id="PF18962">
    <property type="entry name" value="Por_Secre_tail"/>
    <property type="match status" value="1"/>
</dbReference>
<dbReference type="AlphaFoldDB" id="A0A0S8G386"/>
<name>A0A0S8G386_UNCW3</name>
<dbReference type="EMBL" id="LJUO01000229">
    <property type="protein sequence ID" value="KPK67294.1"/>
    <property type="molecule type" value="Genomic_DNA"/>
</dbReference>
<evidence type="ECO:0000259" key="1">
    <source>
        <dbReference type="Pfam" id="PF18962"/>
    </source>
</evidence>
<dbReference type="InterPro" id="IPR026444">
    <property type="entry name" value="Secre_tail"/>
</dbReference>
<protein>
    <recommendedName>
        <fullName evidence="1">Secretion system C-terminal sorting domain-containing protein</fullName>
    </recommendedName>
</protein>
<sequence length="128" mass="14434">LADTLSSTTRALVDSIMNYFGVPPADTQERKAFTNSTKPFLTINPNPAYGRVRICYGGMSPEAHITVHIFDVSGRLVNRLDFQPCSRFSERIYWNGTDGLNRRVPQGVYFVQLNSDAYTSTKKVILLR</sequence>
<evidence type="ECO:0000313" key="3">
    <source>
        <dbReference type="Proteomes" id="UP000051096"/>
    </source>
</evidence>
<dbReference type="NCBIfam" id="TIGR04183">
    <property type="entry name" value="Por_Secre_tail"/>
    <property type="match status" value="1"/>
</dbReference>